<dbReference type="GO" id="GO:0010629">
    <property type="term" value="P:negative regulation of gene expression"/>
    <property type="evidence" value="ECO:0007669"/>
    <property type="project" value="TreeGrafter"/>
</dbReference>
<dbReference type="PANTHER" id="PTHR31663:SF4">
    <property type="entry name" value="COILED-COIL DOMAIN-CONTAINING PROTEIN 3"/>
    <property type="match status" value="1"/>
</dbReference>
<dbReference type="Proteomes" id="UP000694541">
    <property type="component" value="Unplaced"/>
</dbReference>
<reference evidence="2" key="2">
    <citation type="submission" date="2025-09" db="UniProtKB">
        <authorList>
            <consortium name="Ensembl"/>
        </authorList>
    </citation>
    <scope>IDENTIFICATION</scope>
</reference>
<protein>
    <submittedName>
        <fullName evidence="2">Coiled-coil domain containing 3</fullName>
    </submittedName>
</protein>
<dbReference type="PANTHER" id="PTHR31663">
    <property type="entry name" value="COILED-COIL DOMAIN-CONTAINING PROTEIN 3"/>
    <property type="match status" value="1"/>
</dbReference>
<dbReference type="GO" id="GO:0005576">
    <property type="term" value="C:extracellular region"/>
    <property type="evidence" value="ECO:0007669"/>
    <property type="project" value="TreeGrafter"/>
</dbReference>
<accession>A0A8B9NRP3</accession>
<evidence type="ECO:0000313" key="2">
    <source>
        <dbReference type="Ensembl" id="ENSANIP00000026427.1"/>
    </source>
</evidence>
<dbReference type="InterPro" id="IPR040311">
    <property type="entry name" value="CCDC3"/>
</dbReference>
<keyword evidence="1" id="KW-0732">Signal</keyword>
<name>A0A8B9NRP3_9AVES</name>
<evidence type="ECO:0000256" key="1">
    <source>
        <dbReference type="SAM" id="SignalP"/>
    </source>
</evidence>
<sequence length="277" mass="30641">MPPPPRLLPLLVLGLGLGLGGRVGGGGGCQLPAEWRPLSEGCRAELAAIIVYARVLALHPDPYGAYNYLPWQRGPPGGPQQGAGGLFYSAEIELLCDQAWGSMLEVPAGSRLNLTGLGYFSCHSHTVMQGYAYFFFLRMDENYILLPHGVNFQEAIFPDTQENRRMFASLFQFSNCSQAQHVLSFSSDWEIQEDNRVRDLFALRCLSSKWAQVFPCHLQTYIYECRSTFLVWKVQRCPLLVASEPLYGAAVGATRSYVCACSGCAYTFAKVELGGLF</sequence>
<proteinExistence type="predicted"/>
<dbReference type="AlphaFoldDB" id="A0A8B9NRP3"/>
<reference evidence="2" key="1">
    <citation type="submission" date="2025-08" db="UniProtKB">
        <authorList>
            <consortium name="Ensembl"/>
        </authorList>
    </citation>
    <scope>IDENTIFICATION</scope>
</reference>
<keyword evidence="3" id="KW-1185">Reference proteome</keyword>
<evidence type="ECO:0000313" key="3">
    <source>
        <dbReference type="Proteomes" id="UP000694541"/>
    </source>
</evidence>
<feature type="chain" id="PRO_5034950069" evidence="1">
    <location>
        <begin position="21"/>
        <end position="277"/>
    </location>
</feature>
<organism evidence="2 3">
    <name type="scientific">Accipiter nisus</name>
    <name type="common">Eurasian sparrowhawk</name>
    <dbReference type="NCBI Taxonomy" id="211598"/>
    <lineage>
        <taxon>Eukaryota</taxon>
        <taxon>Metazoa</taxon>
        <taxon>Chordata</taxon>
        <taxon>Craniata</taxon>
        <taxon>Vertebrata</taxon>
        <taxon>Euteleostomi</taxon>
        <taxon>Archelosauria</taxon>
        <taxon>Archosauria</taxon>
        <taxon>Dinosauria</taxon>
        <taxon>Saurischia</taxon>
        <taxon>Theropoda</taxon>
        <taxon>Coelurosauria</taxon>
        <taxon>Aves</taxon>
        <taxon>Neognathae</taxon>
        <taxon>Neoaves</taxon>
        <taxon>Telluraves</taxon>
        <taxon>Accipitrimorphae</taxon>
        <taxon>Accipitriformes</taxon>
        <taxon>Accipitridae</taxon>
        <taxon>Accipitrinae</taxon>
        <taxon>Accipiter</taxon>
    </lineage>
</organism>
<dbReference type="Ensembl" id="ENSANIT00000027299.1">
    <property type="protein sequence ID" value="ENSANIP00000026427.1"/>
    <property type="gene ID" value="ENSANIG00000017728.1"/>
</dbReference>
<feature type="signal peptide" evidence="1">
    <location>
        <begin position="1"/>
        <end position="20"/>
    </location>
</feature>